<protein>
    <recommendedName>
        <fullName evidence="2">Clathrin/coatomer adaptor adaptin-like N-terminal domain-containing protein</fullName>
    </recommendedName>
</protein>
<dbReference type="Gene3D" id="1.25.10.10">
    <property type="entry name" value="Leucine-rich Repeat Variant"/>
    <property type="match status" value="1"/>
</dbReference>
<dbReference type="EMBL" id="UINC01007323">
    <property type="protein sequence ID" value="SVA32681.1"/>
    <property type="molecule type" value="Genomic_DNA"/>
</dbReference>
<dbReference type="InterPro" id="IPR016024">
    <property type="entry name" value="ARM-type_fold"/>
</dbReference>
<dbReference type="SUPFAM" id="SSF48371">
    <property type="entry name" value="ARM repeat"/>
    <property type="match status" value="1"/>
</dbReference>
<gene>
    <name evidence="1" type="ORF">METZ01_LOCUS85535</name>
</gene>
<proteinExistence type="predicted"/>
<accession>A0A381UY70</accession>
<name>A0A381UY70_9ZZZZ</name>
<organism evidence="1">
    <name type="scientific">marine metagenome</name>
    <dbReference type="NCBI Taxonomy" id="408172"/>
    <lineage>
        <taxon>unclassified sequences</taxon>
        <taxon>metagenomes</taxon>
        <taxon>ecological metagenomes</taxon>
    </lineage>
</organism>
<evidence type="ECO:0000313" key="1">
    <source>
        <dbReference type="EMBL" id="SVA32681.1"/>
    </source>
</evidence>
<reference evidence="1" key="1">
    <citation type="submission" date="2018-05" db="EMBL/GenBank/DDBJ databases">
        <authorList>
            <person name="Lanie J.A."/>
            <person name="Ng W.-L."/>
            <person name="Kazmierczak K.M."/>
            <person name="Andrzejewski T.M."/>
            <person name="Davidsen T.M."/>
            <person name="Wayne K.J."/>
            <person name="Tettelin H."/>
            <person name="Glass J.I."/>
            <person name="Rusch D."/>
            <person name="Podicherti R."/>
            <person name="Tsui H.-C.T."/>
            <person name="Winkler M.E."/>
        </authorList>
    </citation>
    <scope>NUCLEOTIDE SEQUENCE</scope>
</reference>
<evidence type="ECO:0008006" key="2">
    <source>
        <dbReference type="Google" id="ProtNLM"/>
    </source>
</evidence>
<dbReference type="AlphaFoldDB" id="A0A381UY70"/>
<sequence length="364" mass="40481">MFQGCTKIKGLFGKKGVGDPNDPDFLNNIQTLKSAYRDGNILALDELIKIYEDPQQHLKARIAAGRTLAESQHPTALNSIANMVGTTTAVDYSLLNESINMLGMFDENPKAAESLVQAMHKLEDRTNTIHISLVKNLNRVRTKDQILALLDLYGVAKSNMSRTERLLTETLGALGNHQVVPILTTIAKDPEINIGIRNKAVEILGKKNPNEVAIAFAELLGDPNTNLEVREFALNTMKGVKEENLVIALLNTYNTGKSQYYSLLNTMLAALGEFDDPEVKKAVIEIAHSDDYPVDIRKKAIDNLAAFNDPSVVNGLLPMLNDKKNYIYYDNIINMVYALGEEKKNANAVRLMAFKAHFSRREHE</sequence>
<dbReference type="InterPro" id="IPR011989">
    <property type="entry name" value="ARM-like"/>
</dbReference>